<organism evidence="2 4">
    <name type="scientific">Arcobacter ellisii</name>
    <dbReference type="NCBI Taxonomy" id="913109"/>
    <lineage>
        <taxon>Bacteria</taxon>
        <taxon>Pseudomonadati</taxon>
        <taxon>Campylobacterota</taxon>
        <taxon>Epsilonproteobacteria</taxon>
        <taxon>Campylobacterales</taxon>
        <taxon>Arcobacteraceae</taxon>
        <taxon>Arcobacter</taxon>
    </lineage>
</organism>
<sequence length="181" mass="20995">MGIKSFVIALLFIATVSYFIPVNNLKKNTAEKDLPLVVFEKPIMYTLDDKSVHRIIIADQAVKYEKRDEMFNANITLKNQDPTKDFNSENLKADLIVKKGDVYTLTNNVKYKRDNFIKVDTNELIYDDIKKIAKNSKPFESIYNTHFFKGTNLYLDINNDYITAKNAHFEIDVDKNLKGKK</sequence>
<dbReference type="EMBL" id="NXIG01000006">
    <property type="protein sequence ID" value="RXI30609.1"/>
    <property type="molecule type" value="Genomic_DNA"/>
</dbReference>
<keyword evidence="3" id="KW-1185">Reference proteome</keyword>
<reference evidence="1 3" key="2">
    <citation type="submission" date="2018-08" db="EMBL/GenBank/DDBJ databases">
        <title>Complete genome of the Arcobacter ellisii type strain LMG 26155.</title>
        <authorList>
            <person name="Miller W.G."/>
            <person name="Yee E."/>
            <person name="Bono J.L."/>
        </authorList>
    </citation>
    <scope>NUCLEOTIDE SEQUENCE [LARGE SCALE GENOMIC DNA]</scope>
    <source>
        <strain evidence="1 3">LMG 26155</strain>
    </source>
</reference>
<evidence type="ECO:0000313" key="2">
    <source>
        <dbReference type="EMBL" id="RXI30609.1"/>
    </source>
</evidence>
<dbReference type="RefSeq" id="WP_118917002.1">
    <property type="nucleotide sequence ID" value="NZ_CP032097.1"/>
</dbReference>
<evidence type="ECO:0000313" key="1">
    <source>
        <dbReference type="EMBL" id="AXX94793.1"/>
    </source>
</evidence>
<proteinExistence type="predicted"/>
<dbReference type="Proteomes" id="UP000262582">
    <property type="component" value="Chromosome"/>
</dbReference>
<dbReference type="AlphaFoldDB" id="A0A347U7G5"/>
<evidence type="ECO:0000313" key="3">
    <source>
        <dbReference type="Proteomes" id="UP000262582"/>
    </source>
</evidence>
<dbReference type="EMBL" id="CP032097">
    <property type="protein sequence ID" value="AXX94793.1"/>
    <property type="molecule type" value="Genomic_DNA"/>
</dbReference>
<evidence type="ECO:0000313" key="4">
    <source>
        <dbReference type="Proteomes" id="UP000290588"/>
    </source>
</evidence>
<gene>
    <name evidence="1" type="primary">lptC</name>
    <name evidence="1" type="ORF">AELL_1123</name>
    <name evidence="2" type="ORF">CP962_07515</name>
</gene>
<dbReference type="Pfam" id="PF06835">
    <property type="entry name" value="LptC"/>
    <property type="match status" value="1"/>
</dbReference>
<dbReference type="OrthoDB" id="5348970at2"/>
<accession>A0A347U7G5</accession>
<protein>
    <submittedName>
        <fullName evidence="1">Lipooligosaccharide transport system, periplasmic component LptC</fullName>
    </submittedName>
</protein>
<dbReference type="InterPro" id="IPR010664">
    <property type="entry name" value="LipoPS_assembly_LptC-rel"/>
</dbReference>
<dbReference type="Proteomes" id="UP000290588">
    <property type="component" value="Unassembled WGS sequence"/>
</dbReference>
<name>A0A347U7G5_9BACT</name>
<reference evidence="2 4" key="1">
    <citation type="submission" date="2017-09" db="EMBL/GenBank/DDBJ databases">
        <title>Genomics of the genus Arcobacter.</title>
        <authorList>
            <person name="Perez-Cataluna A."/>
            <person name="Figueras M.J."/>
            <person name="Salas-Masso N."/>
        </authorList>
    </citation>
    <scope>NUCLEOTIDE SEQUENCE [LARGE SCALE GENOMIC DNA]</scope>
    <source>
        <strain evidence="2 4">CECT 7837</strain>
    </source>
</reference>
<dbReference type="KEGG" id="aell:AELL_1123"/>